<evidence type="ECO:0000256" key="2">
    <source>
        <dbReference type="SAM" id="MobiDB-lite"/>
    </source>
</evidence>
<feature type="region of interest" description="Disordered" evidence="2">
    <location>
        <begin position="1030"/>
        <end position="1081"/>
    </location>
</feature>
<feature type="coiled-coil region" evidence="1">
    <location>
        <begin position="758"/>
        <end position="857"/>
    </location>
</feature>
<feature type="domain" description="Transposase (putative) gypsy type" evidence="3">
    <location>
        <begin position="72"/>
        <end position="139"/>
    </location>
</feature>
<feature type="compositionally biased region" description="Polar residues" evidence="2">
    <location>
        <begin position="506"/>
        <end position="517"/>
    </location>
</feature>
<protein>
    <recommendedName>
        <fullName evidence="3">Transposase (putative) gypsy type domain-containing protein</fullName>
    </recommendedName>
</protein>
<evidence type="ECO:0000313" key="4">
    <source>
        <dbReference type="EMBL" id="KAK1664534.1"/>
    </source>
</evidence>
<feature type="compositionally biased region" description="Polar residues" evidence="2">
    <location>
        <begin position="472"/>
        <end position="486"/>
    </location>
</feature>
<gene>
    <name evidence="4" type="ORF">QYE76_052693</name>
</gene>
<evidence type="ECO:0000313" key="5">
    <source>
        <dbReference type="Proteomes" id="UP001231189"/>
    </source>
</evidence>
<name>A0AAD8SV40_LOLMU</name>
<evidence type="ECO:0000259" key="3">
    <source>
        <dbReference type="Pfam" id="PF04195"/>
    </source>
</evidence>
<reference evidence="4" key="1">
    <citation type="submission" date="2023-07" db="EMBL/GenBank/DDBJ databases">
        <title>A chromosome-level genome assembly of Lolium multiflorum.</title>
        <authorList>
            <person name="Chen Y."/>
            <person name="Copetti D."/>
            <person name="Kolliker R."/>
            <person name="Studer B."/>
        </authorList>
    </citation>
    <scope>NUCLEOTIDE SEQUENCE</scope>
    <source>
        <strain evidence="4">02402/16</strain>
        <tissue evidence="4">Leaf</tissue>
    </source>
</reference>
<feature type="compositionally biased region" description="Low complexity" evidence="2">
    <location>
        <begin position="541"/>
        <end position="575"/>
    </location>
</feature>
<sequence length="1081" mass="118636">METDAGASQDAGCSSQASGVNLSGVTRGAWKGSEVTQHEIDWLYRSRRIPEGVSCRLPGDEIEPDLKDGEFVVFLAHFERGFGLPASDFFRRFLDFYKLQPHHLPGNAIFYLSCYATFMEAYMGLRPTRETFARFFSLRINSVQGKEIPKPKPPVQCGSCIIGSRQGSPFFKFAGLDSCRAWERTFFYVKNTGRADLINLPAFNPAVPTRANWSYNPKETHIETNRIIRFMKQLMKDTAFCPDDIVRTFISRRVLPLQRRAHKMSEMYGPGDPTKITGLPLSKEDVVLKAKHICQTSMTPDWEWGLLPLSTLNPPSEEAKLRFPRIEADKRGICRNRALDKEDPDPYIHWADLKMGRIPISRPEAPSASTDPQVHEHAVPLQAEVGQEFLEKLTSQDKKRKDPEPNAGPSAAPPAKRPKKPSKRHYVRREMPTSDGPALKVSKSASGIPPESSEDPARSSPPPRQSPVPSGAGNSSASPLGGTTSAGRAAPNSPDHRAEEDLVSPPENQDTGASNTGADPEDAGPVGTLVPTAPKKKKKISASSSSKSLPETSAPAKTTTAPGAPSASAPPKATSMPPPAGSAGGSGTAKPPTPPPSQEPVAAKNKPAPPPEGAKLRVLEPFKGKATASGPQPLVLHTGPAAVVAGEKATGLLGRITELKREGRELGHLLDYAEKWNQADVSTATRGVGRDRLPIVDPAGPKSTEEHFMRLKRAVREFDNTWHDATSNVVSMADARKQLFEELLWEHRDLAEAHSHCQAILEASIEALKTQLSDLHAEKEQLIRKHQEALDAQKEISRQLKEQAIQAGLRHDEEMRDAKAAAEAKLAEVLEESANANAVLMAELEEERKARKAVEHRIELMATDHKEYDRLVMQIDALALKHFPDSQTHAVKKVMEDRVAREFPNMDAHWDGYDYLVALSARVQHMRSVDRSLADLPDVAIQICKVMWPGEAIPANVTLTADRLKDAGRRIREWQCSAARAGADHALRIACSWYEDLDLDSFHSLRRDAPTDTDPVLTAKRKDRAYQIAESAPIRTFIPPPPGVQDWLSDEEEEEEEDEDAGDAPPEAPEAGAAPPEAPVA</sequence>
<feature type="compositionally biased region" description="Basic residues" evidence="2">
    <location>
        <begin position="416"/>
        <end position="427"/>
    </location>
</feature>
<dbReference type="InterPro" id="IPR007321">
    <property type="entry name" value="Transposase_28"/>
</dbReference>
<accession>A0AAD8SV40</accession>
<organism evidence="4 5">
    <name type="scientific">Lolium multiflorum</name>
    <name type="common">Italian ryegrass</name>
    <name type="synonym">Lolium perenne subsp. multiflorum</name>
    <dbReference type="NCBI Taxonomy" id="4521"/>
    <lineage>
        <taxon>Eukaryota</taxon>
        <taxon>Viridiplantae</taxon>
        <taxon>Streptophyta</taxon>
        <taxon>Embryophyta</taxon>
        <taxon>Tracheophyta</taxon>
        <taxon>Spermatophyta</taxon>
        <taxon>Magnoliopsida</taxon>
        <taxon>Liliopsida</taxon>
        <taxon>Poales</taxon>
        <taxon>Poaceae</taxon>
        <taxon>BOP clade</taxon>
        <taxon>Pooideae</taxon>
        <taxon>Poodae</taxon>
        <taxon>Poeae</taxon>
        <taxon>Poeae Chloroplast Group 2 (Poeae type)</taxon>
        <taxon>Loliodinae</taxon>
        <taxon>Loliinae</taxon>
        <taxon>Lolium</taxon>
    </lineage>
</organism>
<feature type="region of interest" description="Disordered" evidence="2">
    <location>
        <begin position="395"/>
        <end position="615"/>
    </location>
</feature>
<evidence type="ECO:0000256" key="1">
    <source>
        <dbReference type="SAM" id="Coils"/>
    </source>
</evidence>
<dbReference type="Pfam" id="PF04195">
    <property type="entry name" value="Transposase_28"/>
    <property type="match status" value="1"/>
</dbReference>
<dbReference type="PANTHER" id="PTHR33026">
    <property type="entry name" value="OS06G0360600 PROTEIN"/>
    <property type="match status" value="1"/>
</dbReference>
<dbReference type="PANTHER" id="PTHR33026:SF7">
    <property type="entry name" value="OS03G0100275 PROTEIN"/>
    <property type="match status" value="1"/>
</dbReference>
<feature type="compositionally biased region" description="Acidic residues" evidence="2">
    <location>
        <begin position="1048"/>
        <end position="1062"/>
    </location>
</feature>
<comment type="caution">
    <text evidence="4">The sequence shown here is derived from an EMBL/GenBank/DDBJ whole genome shotgun (WGS) entry which is preliminary data.</text>
</comment>
<keyword evidence="5" id="KW-1185">Reference proteome</keyword>
<proteinExistence type="predicted"/>
<feature type="compositionally biased region" description="Basic and acidic residues" evidence="2">
    <location>
        <begin position="395"/>
        <end position="404"/>
    </location>
</feature>
<keyword evidence="1" id="KW-0175">Coiled coil</keyword>
<feature type="compositionally biased region" description="Low complexity" evidence="2">
    <location>
        <begin position="1063"/>
        <end position="1075"/>
    </location>
</feature>
<dbReference type="EMBL" id="JAUUTY010000003">
    <property type="protein sequence ID" value="KAK1664534.1"/>
    <property type="molecule type" value="Genomic_DNA"/>
</dbReference>
<dbReference type="AlphaFoldDB" id="A0AAD8SV40"/>
<dbReference type="Proteomes" id="UP001231189">
    <property type="component" value="Unassembled WGS sequence"/>
</dbReference>